<dbReference type="Pfam" id="PF07690">
    <property type="entry name" value="MFS_1"/>
    <property type="match status" value="1"/>
</dbReference>
<protein>
    <submittedName>
        <fullName evidence="9">Predicted arabinose efflux permease, MFS family</fullName>
    </submittedName>
</protein>
<dbReference type="GO" id="GO:0022857">
    <property type="term" value="F:transmembrane transporter activity"/>
    <property type="evidence" value="ECO:0007669"/>
    <property type="project" value="InterPro"/>
</dbReference>
<dbReference type="SUPFAM" id="SSF103473">
    <property type="entry name" value="MFS general substrate transporter"/>
    <property type="match status" value="1"/>
</dbReference>
<evidence type="ECO:0000256" key="3">
    <source>
        <dbReference type="ARBA" id="ARBA00022475"/>
    </source>
</evidence>
<dbReference type="CDD" id="cd06173">
    <property type="entry name" value="MFS_MefA_like"/>
    <property type="match status" value="1"/>
</dbReference>
<dbReference type="PRINTS" id="PR01988">
    <property type="entry name" value="EXPORTERBACE"/>
</dbReference>
<proteinExistence type="predicted"/>
<evidence type="ECO:0000256" key="8">
    <source>
        <dbReference type="SAM" id="Phobius"/>
    </source>
</evidence>
<sequence>MICIRNRRFGLLWSSTLLSNLGNWLMIVAVPVYVYTMTGSTLSSGVAFVAQTLPAIVFAPLAGVLADQWDRRAVMVGADLLRAAIVLALIVVDDPGMLWLLYTVMFFESAIGHVFQPAARAVVPAIVGRGSDLEAANAWNTVASGIVRLAGAPLGGALYALVGFDALVLIDSATYLVSAVLIFGMGRLRVADDWHRPDRSSWLAAFRRQIREGLAFLFAHSVLRTMLGVSSLFLMANAALNVLLVPYVISVLGGDAGDVGVLMAALGGGFLASAYVGNVLSRSGLLRLSFTGCLAAITLCFAGLFLIHHFAAALVFIALAGLPGGALLMLVQVQVQRHTPDRQLGRVGSAFSAAEMAATVVGASAGSIAGQQLPLITTVWLVIGVLAASTAVAALLLPTRSGPPVAEPTASAPRPATARTGGDG</sequence>
<feature type="transmembrane region" description="Helical" evidence="8">
    <location>
        <begin position="347"/>
        <end position="369"/>
    </location>
</feature>
<keyword evidence="5 8" id="KW-1133">Transmembrane helix</keyword>
<evidence type="ECO:0000256" key="7">
    <source>
        <dbReference type="SAM" id="MobiDB-lite"/>
    </source>
</evidence>
<organism evidence="9 10">
    <name type="scientific">Micromonospora marina</name>
    <dbReference type="NCBI Taxonomy" id="307120"/>
    <lineage>
        <taxon>Bacteria</taxon>
        <taxon>Bacillati</taxon>
        <taxon>Actinomycetota</taxon>
        <taxon>Actinomycetes</taxon>
        <taxon>Micromonosporales</taxon>
        <taxon>Micromonosporaceae</taxon>
        <taxon>Micromonospora</taxon>
    </lineage>
</organism>
<reference evidence="10" key="1">
    <citation type="submission" date="2016-06" db="EMBL/GenBank/DDBJ databases">
        <authorList>
            <person name="Varghese N."/>
        </authorList>
    </citation>
    <scope>NUCLEOTIDE SEQUENCE [LARGE SCALE GENOMIC DNA]</scope>
    <source>
        <strain evidence="10">DSM 45555</strain>
    </source>
</reference>
<feature type="transmembrane region" description="Helical" evidence="8">
    <location>
        <begin position="256"/>
        <end position="276"/>
    </location>
</feature>
<dbReference type="RefSeq" id="WP_091049157.1">
    <property type="nucleotide sequence ID" value="NZ_FMCV01000021.1"/>
</dbReference>
<dbReference type="AlphaFoldDB" id="A0A1C4ZX02"/>
<dbReference type="EMBL" id="FMCV01000021">
    <property type="protein sequence ID" value="SCF37459.1"/>
    <property type="molecule type" value="Genomic_DNA"/>
</dbReference>
<feature type="transmembrane region" description="Helical" evidence="8">
    <location>
        <begin position="313"/>
        <end position="335"/>
    </location>
</feature>
<accession>A0A1C4ZX02</accession>
<evidence type="ECO:0000256" key="4">
    <source>
        <dbReference type="ARBA" id="ARBA00022692"/>
    </source>
</evidence>
<evidence type="ECO:0000313" key="9">
    <source>
        <dbReference type="EMBL" id="SCF37459.1"/>
    </source>
</evidence>
<evidence type="ECO:0000256" key="2">
    <source>
        <dbReference type="ARBA" id="ARBA00022448"/>
    </source>
</evidence>
<feature type="transmembrane region" description="Helical" evidence="8">
    <location>
        <begin position="288"/>
        <end position="307"/>
    </location>
</feature>
<feature type="transmembrane region" description="Helical" evidence="8">
    <location>
        <begin position="375"/>
        <end position="397"/>
    </location>
</feature>
<feature type="region of interest" description="Disordered" evidence="7">
    <location>
        <begin position="402"/>
        <end position="424"/>
    </location>
</feature>
<dbReference type="Gene3D" id="1.20.1250.20">
    <property type="entry name" value="MFS general substrate transporter like domains"/>
    <property type="match status" value="1"/>
</dbReference>
<evidence type="ECO:0000256" key="5">
    <source>
        <dbReference type="ARBA" id="ARBA00022989"/>
    </source>
</evidence>
<dbReference type="InterPro" id="IPR036259">
    <property type="entry name" value="MFS_trans_sf"/>
</dbReference>
<dbReference type="GO" id="GO:0005886">
    <property type="term" value="C:plasma membrane"/>
    <property type="evidence" value="ECO:0007669"/>
    <property type="project" value="UniProtKB-SubCell"/>
</dbReference>
<feature type="compositionally biased region" description="Low complexity" evidence="7">
    <location>
        <begin position="407"/>
        <end position="424"/>
    </location>
</feature>
<dbReference type="PANTHER" id="PTHR43266">
    <property type="entry name" value="MACROLIDE-EFFLUX PROTEIN"/>
    <property type="match status" value="1"/>
</dbReference>
<dbReference type="PANTHER" id="PTHR43266:SF2">
    <property type="entry name" value="MAJOR FACILITATOR SUPERFAMILY (MFS) PROFILE DOMAIN-CONTAINING PROTEIN"/>
    <property type="match status" value="1"/>
</dbReference>
<evidence type="ECO:0000256" key="6">
    <source>
        <dbReference type="ARBA" id="ARBA00023136"/>
    </source>
</evidence>
<evidence type="ECO:0000313" key="10">
    <source>
        <dbReference type="Proteomes" id="UP000198551"/>
    </source>
</evidence>
<feature type="transmembrane region" description="Helical" evidence="8">
    <location>
        <begin position="46"/>
        <end position="66"/>
    </location>
</feature>
<keyword evidence="4 8" id="KW-0812">Transmembrane</keyword>
<evidence type="ECO:0000256" key="1">
    <source>
        <dbReference type="ARBA" id="ARBA00004651"/>
    </source>
</evidence>
<dbReference type="Proteomes" id="UP000198551">
    <property type="component" value="Unassembled WGS sequence"/>
</dbReference>
<keyword evidence="10" id="KW-1185">Reference proteome</keyword>
<dbReference type="InterPro" id="IPR022324">
    <property type="entry name" value="Bacilysin_exporter_BacE_put"/>
</dbReference>
<name>A0A1C4ZX02_9ACTN</name>
<keyword evidence="6 8" id="KW-0472">Membrane</keyword>
<feature type="transmembrane region" description="Helical" evidence="8">
    <location>
        <begin position="12"/>
        <end position="34"/>
    </location>
</feature>
<comment type="subcellular location">
    <subcellularLocation>
        <location evidence="1">Cell membrane</location>
        <topology evidence="1">Multi-pass membrane protein</topology>
    </subcellularLocation>
</comment>
<keyword evidence="3" id="KW-1003">Cell membrane</keyword>
<feature type="transmembrane region" description="Helical" evidence="8">
    <location>
        <begin position="157"/>
        <end position="183"/>
    </location>
</feature>
<gene>
    <name evidence="9" type="ORF">GA0070215_12167</name>
</gene>
<dbReference type="InterPro" id="IPR011701">
    <property type="entry name" value="MFS"/>
</dbReference>
<keyword evidence="2" id="KW-0813">Transport</keyword>